<keyword evidence="6" id="KW-0539">Nucleus</keyword>
<dbReference type="Proteomes" id="UP000735302">
    <property type="component" value="Unassembled WGS sequence"/>
</dbReference>
<dbReference type="GO" id="GO:0005634">
    <property type="term" value="C:nucleus"/>
    <property type="evidence" value="ECO:0007669"/>
    <property type="project" value="UniProtKB-SubCell"/>
</dbReference>
<dbReference type="GO" id="GO:0042127">
    <property type="term" value="P:regulation of cell population proliferation"/>
    <property type="evidence" value="ECO:0007669"/>
    <property type="project" value="TreeGrafter"/>
</dbReference>
<organism evidence="9 10">
    <name type="scientific">Plakobranchus ocellatus</name>
    <dbReference type="NCBI Taxonomy" id="259542"/>
    <lineage>
        <taxon>Eukaryota</taxon>
        <taxon>Metazoa</taxon>
        <taxon>Spiralia</taxon>
        <taxon>Lophotrochozoa</taxon>
        <taxon>Mollusca</taxon>
        <taxon>Gastropoda</taxon>
        <taxon>Heterobranchia</taxon>
        <taxon>Euthyneura</taxon>
        <taxon>Panpulmonata</taxon>
        <taxon>Sacoglossa</taxon>
        <taxon>Placobranchoidea</taxon>
        <taxon>Plakobranchidae</taxon>
        <taxon>Plakobranchus</taxon>
    </lineage>
</organism>
<feature type="compositionally biased region" description="Polar residues" evidence="7">
    <location>
        <begin position="140"/>
        <end position="160"/>
    </location>
</feature>
<evidence type="ECO:0000256" key="7">
    <source>
        <dbReference type="SAM" id="MobiDB-lite"/>
    </source>
</evidence>
<gene>
    <name evidence="9" type="ORF">PoB_000559600</name>
</gene>
<dbReference type="GO" id="GO:0000981">
    <property type="term" value="F:DNA-binding transcription factor activity, RNA polymerase II-specific"/>
    <property type="evidence" value="ECO:0007669"/>
    <property type="project" value="TreeGrafter"/>
</dbReference>
<evidence type="ECO:0000313" key="9">
    <source>
        <dbReference type="EMBL" id="GFN79090.1"/>
    </source>
</evidence>
<feature type="region of interest" description="Disordered" evidence="7">
    <location>
        <begin position="319"/>
        <end position="347"/>
    </location>
</feature>
<feature type="compositionally biased region" description="Low complexity" evidence="7">
    <location>
        <begin position="78"/>
        <end position="88"/>
    </location>
</feature>
<feature type="region of interest" description="Disordered" evidence="7">
    <location>
        <begin position="263"/>
        <end position="302"/>
    </location>
</feature>
<keyword evidence="5" id="KW-0804">Transcription</keyword>
<dbReference type="InterPro" id="IPR004979">
    <property type="entry name" value="TF_AP2"/>
</dbReference>
<keyword evidence="4" id="KW-0238">DNA-binding</keyword>
<comment type="similarity">
    <text evidence="2">Belongs to the AP-2 family.</text>
</comment>
<evidence type="ECO:0000313" key="10">
    <source>
        <dbReference type="Proteomes" id="UP000735302"/>
    </source>
</evidence>
<comment type="caution">
    <text evidence="9">The sequence shown here is derived from an EMBL/GenBank/DDBJ whole genome shotgun (WGS) entry which is preliminary data.</text>
</comment>
<evidence type="ECO:0000256" key="4">
    <source>
        <dbReference type="ARBA" id="ARBA00023125"/>
    </source>
</evidence>
<sequence>MSLVLAPTGQALPSSSSPASFFNGTAGLAQGDSNRTTPNINGYSSNGLGNMGINANSYVPQSGNSAFSSVCSVSYPSSHRSSSISEGSNAGTVDSISIGDGDQSAKSNTPSPVLIIDSYNCHQQHAIRQQQQQQQQQQQHTNGLISSSQNNHLSCGSGNSALSDSRNLSSNFLIGYNKVDQSNSENTNNSSSVHQDHNIIMPTAFAALEDSKERRPDLMGPHGGFSHLVSSSGGGVGAFSSAPRLSHTPASAAVAAASADFQPPYFPPPYQQQPPSQSALDFHHHHPHHGPHHPHHQMDPYGQINPFQAAAAASQHGYNPLHVSTHVPGDRVTNGGGGVGNNGNLASRRDMIDPLGNMHMGGYEAAVRGTRPEDYMTGLRGRGSMNGLGPHGPPHGLGPLDQDQALLSLHANPLAGLEDASQPMDDGGGYLHAEHNSVIRKAIFSIPTYHQPQSLGWVGRKGKGGWGIRPKNENGKELVVSSHIAAPSDVFCSVPGRLSLLSSTSKYKVTVAEVQRRLSPPECLNASLLGGVLRRVVSLLESTLKSAHLSLACLLPTSPILLPPPLPVPAAPTVTPTHSLAARHTRVVTSPGAPGDKLG</sequence>
<dbReference type="InterPro" id="IPR013854">
    <property type="entry name" value="TF_AP2_C"/>
</dbReference>
<feature type="domain" description="Transcription factor AP-2 C-terminal" evidence="8">
    <location>
        <begin position="491"/>
        <end position="535"/>
    </location>
</feature>
<evidence type="ECO:0000259" key="8">
    <source>
        <dbReference type="Pfam" id="PF03299"/>
    </source>
</evidence>
<evidence type="ECO:0000256" key="2">
    <source>
        <dbReference type="ARBA" id="ARBA00007770"/>
    </source>
</evidence>
<comment type="subcellular location">
    <subcellularLocation>
        <location evidence="1">Nucleus</location>
    </subcellularLocation>
</comment>
<dbReference type="PANTHER" id="PTHR10812">
    <property type="entry name" value="TRANSCRIPTION FACTOR AP-2"/>
    <property type="match status" value="1"/>
</dbReference>
<keyword evidence="3" id="KW-0805">Transcription regulation</keyword>
<feature type="compositionally biased region" description="Basic residues" evidence="7">
    <location>
        <begin position="283"/>
        <end position="295"/>
    </location>
</feature>
<evidence type="ECO:0000256" key="3">
    <source>
        <dbReference type="ARBA" id="ARBA00023015"/>
    </source>
</evidence>
<evidence type="ECO:0000256" key="6">
    <source>
        <dbReference type="ARBA" id="ARBA00023242"/>
    </source>
</evidence>
<dbReference type="AlphaFoldDB" id="A0AAV3Y9K3"/>
<evidence type="ECO:0000256" key="5">
    <source>
        <dbReference type="ARBA" id="ARBA00023163"/>
    </source>
</evidence>
<feature type="region of interest" description="Disordered" evidence="7">
    <location>
        <begin position="125"/>
        <end position="160"/>
    </location>
</feature>
<evidence type="ECO:0000256" key="1">
    <source>
        <dbReference type="ARBA" id="ARBA00004123"/>
    </source>
</evidence>
<protein>
    <submittedName>
        <fullName evidence="9">Transcription factor ap-2 alpha</fullName>
    </submittedName>
</protein>
<feature type="region of interest" description="Disordered" evidence="7">
    <location>
        <begin position="78"/>
        <end position="113"/>
    </location>
</feature>
<dbReference type="GO" id="GO:0000977">
    <property type="term" value="F:RNA polymerase II transcription regulatory region sequence-specific DNA binding"/>
    <property type="evidence" value="ECO:0007669"/>
    <property type="project" value="TreeGrafter"/>
</dbReference>
<accession>A0AAV3Y9K3</accession>
<keyword evidence="10" id="KW-1185">Reference proteome</keyword>
<name>A0AAV3Y9K3_9GAST</name>
<feature type="compositionally biased region" description="Low complexity" evidence="7">
    <location>
        <begin position="129"/>
        <end position="139"/>
    </location>
</feature>
<proteinExistence type="inferred from homology"/>
<reference evidence="9 10" key="1">
    <citation type="journal article" date="2021" name="Elife">
        <title>Chloroplast acquisition without the gene transfer in kleptoplastic sea slugs, Plakobranchus ocellatus.</title>
        <authorList>
            <person name="Maeda T."/>
            <person name="Takahashi S."/>
            <person name="Yoshida T."/>
            <person name="Shimamura S."/>
            <person name="Takaki Y."/>
            <person name="Nagai Y."/>
            <person name="Toyoda A."/>
            <person name="Suzuki Y."/>
            <person name="Arimoto A."/>
            <person name="Ishii H."/>
            <person name="Satoh N."/>
            <person name="Nishiyama T."/>
            <person name="Hasebe M."/>
            <person name="Maruyama T."/>
            <person name="Minagawa J."/>
            <person name="Obokata J."/>
            <person name="Shigenobu S."/>
        </authorList>
    </citation>
    <scope>NUCLEOTIDE SEQUENCE [LARGE SCALE GENOMIC DNA]</scope>
</reference>
<dbReference type="EMBL" id="BLXT01000641">
    <property type="protein sequence ID" value="GFN79090.1"/>
    <property type="molecule type" value="Genomic_DNA"/>
</dbReference>
<dbReference type="Pfam" id="PF03299">
    <property type="entry name" value="TF_AP-2"/>
    <property type="match status" value="1"/>
</dbReference>
<dbReference type="PANTHER" id="PTHR10812:SF17">
    <property type="entry name" value="TRANSCRIPTION FACTOR AP-2, ISOFORM D"/>
    <property type="match status" value="1"/>
</dbReference>